<dbReference type="Proteomes" id="UP000257039">
    <property type="component" value="Unassembled WGS sequence"/>
</dbReference>
<feature type="signal peptide" evidence="1">
    <location>
        <begin position="1"/>
        <end position="19"/>
    </location>
</feature>
<protein>
    <recommendedName>
        <fullName evidence="4">TNase-like domain-containing protein</fullName>
    </recommendedName>
</protein>
<evidence type="ECO:0000256" key="1">
    <source>
        <dbReference type="SAM" id="SignalP"/>
    </source>
</evidence>
<dbReference type="RefSeq" id="WP_094789068.1">
    <property type="nucleotide sequence ID" value="NZ_JAEVHG010000030.1"/>
</dbReference>
<evidence type="ECO:0000313" key="3">
    <source>
        <dbReference type="Proteomes" id="UP000257039"/>
    </source>
</evidence>
<dbReference type="PROSITE" id="PS51257">
    <property type="entry name" value="PROKAR_LIPOPROTEIN"/>
    <property type="match status" value="1"/>
</dbReference>
<keyword evidence="1" id="KW-0732">Signal</keyword>
<keyword evidence="3" id="KW-1185">Reference proteome</keyword>
<name>A0A4P9VRQ1_9GAMM</name>
<accession>A0A4P9VRQ1</accession>
<dbReference type="EMBL" id="NDXW01000001">
    <property type="protein sequence ID" value="RDH46285.1"/>
    <property type="molecule type" value="Genomic_DNA"/>
</dbReference>
<feature type="chain" id="PRO_5020197273" description="TNase-like domain-containing protein" evidence="1">
    <location>
        <begin position="20"/>
        <end position="127"/>
    </location>
</feature>
<sequence>MKRAALSLLLLYFTGSAFGGCLDNSNPSIISSKIRGLYINSQSDGSETKQYVILDKNNCTVSGGNVEVGFNTRANYYLYFNDKDSSLQSAIFKAYSSGEKVDFRITNASDGYNKILYIVMPSGSQNQ</sequence>
<proteinExistence type="predicted"/>
<dbReference type="AlphaFoldDB" id="A0A4P9VRQ1"/>
<organism evidence="2 3">
    <name type="scientific">Zooshikella ganghwensis</name>
    <dbReference type="NCBI Taxonomy" id="202772"/>
    <lineage>
        <taxon>Bacteria</taxon>
        <taxon>Pseudomonadati</taxon>
        <taxon>Pseudomonadota</taxon>
        <taxon>Gammaproteobacteria</taxon>
        <taxon>Oceanospirillales</taxon>
        <taxon>Zooshikellaceae</taxon>
        <taxon>Zooshikella</taxon>
    </lineage>
</organism>
<comment type="caution">
    <text evidence="2">The sequence shown here is derived from an EMBL/GenBank/DDBJ whole genome shotgun (WGS) entry which is preliminary data.</text>
</comment>
<gene>
    <name evidence="2" type="ORF">B9G39_24115</name>
</gene>
<evidence type="ECO:0008006" key="4">
    <source>
        <dbReference type="Google" id="ProtNLM"/>
    </source>
</evidence>
<reference evidence="2 3" key="1">
    <citation type="submission" date="2017-04" db="EMBL/GenBank/DDBJ databases">
        <title>Draft genome sequence of Zooshikella ganghwensis VG4 isolated from Red Sea sediments.</title>
        <authorList>
            <person name="Rehman Z."/>
            <person name="Alam I."/>
            <person name="Kamau A."/>
            <person name="Bajic V."/>
            <person name="Leiknes T."/>
        </authorList>
    </citation>
    <scope>NUCLEOTIDE SEQUENCE [LARGE SCALE GENOMIC DNA]</scope>
    <source>
        <strain evidence="2 3">VG4</strain>
    </source>
</reference>
<evidence type="ECO:0000313" key="2">
    <source>
        <dbReference type="EMBL" id="RDH46285.1"/>
    </source>
</evidence>